<organism evidence="7 8">
    <name type="scientific">Lentinula edodes</name>
    <name type="common">Shiitake mushroom</name>
    <name type="synonym">Lentinus edodes</name>
    <dbReference type="NCBI Taxonomy" id="5353"/>
    <lineage>
        <taxon>Eukaryota</taxon>
        <taxon>Fungi</taxon>
        <taxon>Dikarya</taxon>
        <taxon>Basidiomycota</taxon>
        <taxon>Agaricomycotina</taxon>
        <taxon>Agaricomycetes</taxon>
        <taxon>Agaricomycetidae</taxon>
        <taxon>Agaricales</taxon>
        <taxon>Marasmiineae</taxon>
        <taxon>Omphalotaceae</taxon>
        <taxon>Lentinula</taxon>
    </lineage>
</organism>
<dbReference type="InterPro" id="IPR016024">
    <property type="entry name" value="ARM-type_fold"/>
</dbReference>
<feature type="domain" description="Mon2/Sec7/BIG1-like dimerisation and cyclophilin-binding" evidence="6">
    <location>
        <begin position="627"/>
        <end position="795"/>
    </location>
</feature>
<accession>A0A1Q3EG39</accession>
<evidence type="ECO:0000256" key="3">
    <source>
        <dbReference type="ARBA" id="ARBA00022927"/>
    </source>
</evidence>
<protein>
    <submittedName>
        <fullName evidence="7">MON2 like protein</fullName>
    </submittedName>
</protein>
<comment type="similarity">
    <text evidence="1">Belongs to the MON2 family.</text>
</comment>
<dbReference type="STRING" id="5353.A0A1Q3EG39"/>
<proteinExistence type="inferred from homology"/>
<dbReference type="SUPFAM" id="SSF48371">
    <property type="entry name" value="ARM repeat"/>
    <property type="match status" value="1"/>
</dbReference>
<dbReference type="InterPro" id="IPR032691">
    <property type="entry name" value="Mon2/Sec7/BIG1-like_HUS"/>
</dbReference>
<evidence type="ECO:0000256" key="1">
    <source>
        <dbReference type="ARBA" id="ARBA00008144"/>
    </source>
</evidence>
<evidence type="ECO:0000259" key="6">
    <source>
        <dbReference type="Pfam" id="PF16213"/>
    </source>
</evidence>
<feature type="compositionally biased region" description="Polar residues" evidence="4">
    <location>
        <begin position="163"/>
        <end position="175"/>
    </location>
</feature>
<feature type="compositionally biased region" description="Polar residues" evidence="4">
    <location>
        <begin position="137"/>
        <end position="150"/>
    </location>
</feature>
<evidence type="ECO:0000256" key="2">
    <source>
        <dbReference type="ARBA" id="ARBA00022448"/>
    </source>
</evidence>
<sequence>MCSISTDRSDITTEFIFPSSSVTTPVSCVAPEFEGHRMLRLSRLDLEAMLSGAGVEEGGLSAFDGLNDPLEINEDIIGSNSDGDDHHSFDAHQDREAFLAITRDANAEVVVEGEDSIWRDLEHFAATGEFPQHLIQEGSNDQQSVRTGTSAPAHVVDDHDASRSQSQSGIPNQIEVSDDSTDSLFGDSPVAVSPELEADAPLGEYPASAEPNSNDLNVNIDAFLTMMQSHQMSNGPSLNMEEEHRPNGSVHMGGQQVMNEPQTIPELRFSPTNTPPEPFPITPPGAVTRTGFANDSILQGYQPFTANTRRGEKRKRLEEEFMPTSNHNHDDGDLHGMGSSIMHGSHNATALALPSHFTPGSFGSADSGSGIFHSSGLAPTFPFTNFGASNVAPQTSVQQAPPLNKLPLYPNVFLPYSHNSSSIHPSTSSQQHQNCSMSVLFPGHQFGMYGIPHGPAGLMSGPNPQPPVVPQPPGQYNTHTGAMNLGGLAGRTQSSGSQHQKYMENQAELHPVAFSQKATEPTSGPELQIYFEDGSGKRTTRNPLKRSPYIKMKKSEIPPYVVCRWKDFPESAECGQHITFEDRTRHFDNFHQISAKECKWVGCEKSVGGSRLAKHFNAQHHPYCRYYFTELQSLSSETRRKHPEIREAAEKSLTILRASPEQANINLTTDGPQSFDLLKPVFMGCATKSPKVVAISLGSLQRLISLKAVPKSTVPEIIRIMGDAMNQGVDIQLKILQTLLGLITNYLEVHDTLLGNALLLCFKLQESRIAVVSSTAAATLRQLVMVVMDKMVDEDHKNTDAEIGEADNRLAKMTLPDGTTTPLGPSAKDAYSVFEDLCLLANSEKPNFLKLESLHKTFALELIESVLTNYHALFRKHPSLILLLQHHLCPLLLKALSDRPTFPLILRCTRVVFLLLKQFSLELQTEAEVFLMLLIRIITDNNSVLLDTSRSGSSIASNESYGHNHGSRPQWMRVLAMEIMRGLCSDAELMRSVWDCYDAQKHGSNALSTLITALKRLVTEKPALLGVGSQMFGVGVSSNNDSHYALSPSGSAYSLDGVAGMVATAASATVSNVVGMMGSNAGLSLQGSTMKLQCIDQLDKADSPPIPESYVYLLAVQCLVSLCEGFATFAAPLYNTIIVQKPRAAGEAPIRAPPAFLRTIHQQNNSKSYGISFQSPSSETRRKHPEIHEVLSAV</sequence>
<evidence type="ECO:0000313" key="8">
    <source>
        <dbReference type="Proteomes" id="UP000188533"/>
    </source>
</evidence>
<dbReference type="PANTHER" id="PTHR10663:SF333">
    <property type="entry name" value="PROTEIN MON2 HOMOLOG"/>
    <property type="match status" value="1"/>
</dbReference>
<evidence type="ECO:0000259" key="5">
    <source>
        <dbReference type="Pfam" id="PF12783"/>
    </source>
</evidence>
<feature type="domain" description="Mon2/Sec7/BIG1-like HUS" evidence="5">
    <location>
        <begin position="827"/>
        <end position="1005"/>
    </location>
</feature>
<keyword evidence="2" id="KW-0813">Transport</keyword>
<reference evidence="7 8" key="2">
    <citation type="submission" date="2017-02" db="EMBL/GenBank/DDBJ databases">
        <title>A genome survey and senescence transcriptome analysis in Lentinula edodes.</title>
        <authorList>
            <person name="Sakamoto Y."/>
            <person name="Nakade K."/>
            <person name="Sato S."/>
            <person name="Yoshida Y."/>
            <person name="Miyazaki K."/>
            <person name="Natsume S."/>
            <person name="Konno N."/>
        </authorList>
    </citation>
    <scope>NUCLEOTIDE SEQUENCE [LARGE SCALE GENOMIC DNA]</scope>
    <source>
        <strain evidence="7 8">NBRC 111202</strain>
    </source>
</reference>
<dbReference type="PANTHER" id="PTHR10663">
    <property type="entry name" value="GUANYL-NUCLEOTIDE EXCHANGE FACTOR"/>
    <property type="match status" value="1"/>
</dbReference>
<dbReference type="Pfam" id="PF12783">
    <property type="entry name" value="Sec7-like_HUS"/>
    <property type="match status" value="1"/>
</dbReference>
<dbReference type="GO" id="GO:0005794">
    <property type="term" value="C:Golgi apparatus"/>
    <property type="evidence" value="ECO:0007669"/>
    <property type="project" value="UniProtKB-ARBA"/>
</dbReference>
<reference evidence="7 8" key="1">
    <citation type="submission" date="2016-08" db="EMBL/GenBank/DDBJ databases">
        <authorList>
            <consortium name="Lentinula edodes genome sequencing consortium"/>
            <person name="Sakamoto Y."/>
            <person name="Nakade K."/>
            <person name="Sato S."/>
            <person name="Yoshida Y."/>
            <person name="Miyazaki K."/>
            <person name="Natsume S."/>
            <person name="Konno N."/>
        </authorList>
    </citation>
    <scope>NUCLEOTIDE SEQUENCE [LARGE SCALE GENOMIC DNA]</scope>
    <source>
        <strain evidence="7 8">NBRC 111202</strain>
    </source>
</reference>
<dbReference type="InterPro" id="IPR032629">
    <property type="entry name" value="DCB_dom"/>
</dbReference>
<dbReference type="Proteomes" id="UP000188533">
    <property type="component" value="Unassembled WGS sequence"/>
</dbReference>
<keyword evidence="8" id="KW-1185">Reference proteome</keyword>
<dbReference type="AlphaFoldDB" id="A0A1Q3EG39"/>
<evidence type="ECO:0000256" key="4">
    <source>
        <dbReference type="SAM" id="MobiDB-lite"/>
    </source>
</evidence>
<dbReference type="GO" id="GO:0015031">
    <property type="term" value="P:protein transport"/>
    <property type="evidence" value="ECO:0007669"/>
    <property type="project" value="UniProtKB-KW"/>
</dbReference>
<feature type="region of interest" description="Disordered" evidence="4">
    <location>
        <begin position="137"/>
        <end position="189"/>
    </location>
</feature>
<keyword evidence="3" id="KW-0653">Protein transport</keyword>
<dbReference type="Pfam" id="PF16213">
    <property type="entry name" value="DCB"/>
    <property type="match status" value="1"/>
</dbReference>
<dbReference type="EMBL" id="BDGU01000301">
    <property type="protein sequence ID" value="GAW06150.1"/>
    <property type="molecule type" value="Genomic_DNA"/>
</dbReference>
<evidence type="ECO:0000313" key="7">
    <source>
        <dbReference type="EMBL" id="GAW06150.1"/>
    </source>
</evidence>
<gene>
    <name evidence="7" type="ORF">LENED_008050</name>
</gene>
<name>A0A1Q3EG39_LENED</name>
<comment type="caution">
    <text evidence="7">The sequence shown here is derived from an EMBL/GenBank/DDBJ whole genome shotgun (WGS) entry which is preliminary data.</text>
</comment>